<comment type="caution">
    <text evidence="1">The sequence shown here is derived from an EMBL/GenBank/DDBJ whole genome shotgun (WGS) entry which is preliminary data.</text>
</comment>
<protein>
    <recommendedName>
        <fullName evidence="2">Transcriptional coactivator p15 (PC4) C-terminal domain-containing protein</fullName>
    </recommendedName>
</protein>
<proteinExistence type="predicted"/>
<dbReference type="SUPFAM" id="SSF54447">
    <property type="entry name" value="ssDNA-binding transcriptional regulator domain"/>
    <property type="match status" value="1"/>
</dbReference>
<dbReference type="AlphaFoldDB" id="A0A974A4C6"/>
<accession>A0A974A4C6</accession>
<dbReference type="GO" id="GO:0003677">
    <property type="term" value="F:DNA binding"/>
    <property type="evidence" value="ECO:0007669"/>
    <property type="project" value="InterPro"/>
</dbReference>
<dbReference type="InterPro" id="IPR009044">
    <property type="entry name" value="ssDNA-bd_transcriptional_reg"/>
</dbReference>
<dbReference type="EMBL" id="JAAOLE020000001">
    <property type="protein sequence ID" value="NVI48105.1"/>
    <property type="molecule type" value="Genomic_DNA"/>
</dbReference>
<dbReference type="RefSeq" id="WP_166214546.1">
    <property type="nucleotide sequence ID" value="NZ_CP088285.1"/>
</dbReference>
<dbReference type="Gene3D" id="2.30.31.10">
    <property type="entry name" value="Transcriptional Coactivator Pc4, Chain A"/>
    <property type="match status" value="1"/>
</dbReference>
<reference evidence="1" key="1">
    <citation type="submission" date="2020-06" db="EMBL/GenBank/DDBJ databases">
        <title>Whole Genome Sequence of Bradyrhizobium sp. Strain 1S1.</title>
        <authorList>
            <person name="Bromfield E.S.P."/>
            <person name="Cloutier S."/>
        </authorList>
    </citation>
    <scope>NUCLEOTIDE SEQUENCE [LARGE SCALE GENOMIC DNA]</scope>
    <source>
        <strain evidence="1">1S1</strain>
    </source>
</reference>
<dbReference type="GO" id="GO:0006355">
    <property type="term" value="P:regulation of DNA-templated transcription"/>
    <property type="evidence" value="ECO:0007669"/>
    <property type="project" value="InterPro"/>
</dbReference>
<name>A0A974A4C6_9BRAD</name>
<gene>
    <name evidence="1" type="ORF">HAP48_035225</name>
</gene>
<evidence type="ECO:0000313" key="1">
    <source>
        <dbReference type="EMBL" id="NVI48105.1"/>
    </source>
</evidence>
<sequence length="83" mass="9293">MNTSTKKAEPGVVAEWTKGQDEVIYVSLQEHEGRTVVNIRVWYRGLSAKDGISLGLAKHATKIAKRALKEAEATITREDHHHE</sequence>
<organism evidence="1">
    <name type="scientific">Bradyrhizobium septentrionale</name>
    <dbReference type="NCBI Taxonomy" id="1404411"/>
    <lineage>
        <taxon>Bacteria</taxon>
        <taxon>Pseudomonadati</taxon>
        <taxon>Pseudomonadota</taxon>
        <taxon>Alphaproteobacteria</taxon>
        <taxon>Hyphomicrobiales</taxon>
        <taxon>Nitrobacteraceae</taxon>
        <taxon>Bradyrhizobium</taxon>
    </lineage>
</organism>
<evidence type="ECO:0008006" key="2">
    <source>
        <dbReference type="Google" id="ProtNLM"/>
    </source>
</evidence>